<keyword evidence="2" id="KW-0479">Metal-binding</keyword>
<evidence type="ECO:0000256" key="2">
    <source>
        <dbReference type="ARBA" id="ARBA00022723"/>
    </source>
</evidence>
<dbReference type="Gene3D" id="3.30.160.60">
    <property type="entry name" value="Classic Zinc Finger"/>
    <property type="match status" value="1"/>
</dbReference>
<evidence type="ECO:0000256" key="5">
    <source>
        <dbReference type="ARBA" id="ARBA00022833"/>
    </source>
</evidence>
<evidence type="ECO:0000313" key="11">
    <source>
        <dbReference type="Proteomes" id="UP000694388"/>
    </source>
</evidence>
<keyword evidence="11" id="KW-1185">Reference proteome</keyword>
<dbReference type="Ensembl" id="ENSEBUT00000027202.1">
    <property type="protein sequence ID" value="ENSEBUP00000026626.1"/>
    <property type="gene ID" value="ENSEBUG00000016401.1"/>
</dbReference>
<dbReference type="AlphaFoldDB" id="A0A8C4R990"/>
<dbReference type="GO" id="GO:0008270">
    <property type="term" value="F:zinc ion binding"/>
    <property type="evidence" value="ECO:0007669"/>
    <property type="project" value="UniProtKB-KW"/>
</dbReference>
<accession>A0A8C4R990</accession>
<keyword evidence="4 7" id="KW-0863">Zinc-finger</keyword>
<dbReference type="SMART" id="SM00355">
    <property type="entry name" value="ZnF_C2H2"/>
    <property type="match status" value="1"/>
</dbReference>
<dbReference type="GO" id="GO:0010468">
    <property type="term" value="P:regulation of gene expression"/>
    <property type="evidence" value="ECO:0007669"/>
    <property type="project" value="UniProtKB-ARBA"/>
</dbReference>
<dbReference type="InterPro" id="IPR013087">
    <property type="entry name" value="Znf_C2H2_type"/>
</dbReference>
<keyword evidence="3" id="KW-0677">Repeat</keyword>
<dbReference type="Pfam" id="PF23611">
    <property type="entry name" value="zf-C2H2_16"/>
    <property type="match status" value="1"/>
</dbReference>
<dbReference type="PROSITE" id="PS00028">
    <property type="entry name" value="ZINC_FINGER_C2H2_1"/>
    <property type="match status" value="1"/>
</dbReference>
<feature type="compositionally biased region" description="Basic and acidic residues" evidence="8">
    <location>
        <begin position="10"/>
        <end position="23"/>
    </location>
</feature>
<dbReference type="FunFam" id="3.30.160.60:FF:001097">
    <property type="entry name" value="IKAROS family zinc finger 5"/>
    <property type="match status" value="1"/>
</dbReference>
<dbReference type="GeneTree" id="ENSGT00940000155035"/>
<dbReference type="InterPro" id="IPR056438">
    <property type="entry name" value="Znf-C2H2_CTCF"/>
</dbReference>
<evidence type="ECO:0000256" key="1">
    <source>
        <dbReference type="ARBA" id="ARBA00004123"/>
    </source>
</evidence>
<sequence length="120" mass="13310">MAEAMGVTVKMEEDRDLVDPSRDPADFVKDFQEYLTQQTNQVNLISGSVASEREPEALKGGEVDRGLVHSDIEVNLEDGGSLPLDGYERTADGKLKCKFCEYACKGTARLEEHMRTHTGM</sequence>
<protein>
    <submittedName>
        <fullName evidence="10">IKAROS family zinc finger 5</fullName>
    </submittedName>
</protein>
<name>A0A8C4R990_EPTBU</name>
<feature type="domain" description="C2H2-type" evidence="9">
    <location>
        <begin position="95"/>
        <end position="120"/>
    </location>
</feature>
<organism evidence="10 11">
    <name type="scientific">Eptatretus burgeri</name>
    <name type="common">Inshore hagfish</name>
    <dbReference type="NCBI Taxonomy" id="7764"/>
    <lineage>
        <taxon>Eukaryota</taxon>
        <taxon>Metazoa</taxon>
        <taxon>Chordata</taxon>
        <taxon>Craniata</taxon>
        <taxon>Vertebrata</taxon>
        <taxon>Cyclostomata</taxon>
        <taxon>Myxini</taxon>
        <taxon>Myxiniformes</taxon>
        <taxon>Myxinidae</taxon>
        <taxon>Eptatretinae</taxon>
        <taxon>Eptatretus</taxon>
    </lineage>
</organism>
<reference evidence="10" key="2">
    <citation type="submission" date="2025-09" db="UniProtKB">
        <authorList>
            <consortium name="Ensembl"/>
        </authorList>
    </citation>
    <scope>IDENTIFICATION</scope>
</reference>
<evidence type="ECO:0000256" key="8">
    <source>
        <dbReference type="SAM" id="MobiDB-lite"/>
    </source>
</evidence>
<dbReference type="Proteomes" id="UP000694388">
    <property type="component" value="Unplaced"/>
</dbReference>
<keyword evidence="6" id="KW-0539">Nucleus</keyword>
<evidence type="ECO:0000256" key="3">
    <source>
        <dbReference type="ARBA" id="ARBA00022737"/>
    </source>
</evidence>
<evidence type="ECO:0000256" key="7">
    <source>
        <dbReference type="PROSITE-ProRule" id="PRU00042"/>
    </source>
</evidence>
<proteinExistence type="predicted"/>
<keyword evidence="5" id="KW-0862">Zinc</keyword>
<evidence type="ECO:0000256" key="6">
    <source>
        <dbReference type="ARBA" id="ARBA00023242"/>
    </source>
</evidence>
<evidence type="ECO:0000259" key="9">
    <source>
        <dbReference type="PROSITE" id="PS50157"/>
    </source>
</evidence>
<feature type="region of interest" description="Disordered" evidence="8">
    <location>
        <begin position="1"/>
        <end position="23"/>
    </location>
</feature>
<evidence type="ECO:0000313" key="10">
    <source>
        <dbReference type="Ensembl" id="ENSEBUP00000026626.1"/>
    </source>
</evidence>
<dbReference type="GO" id="GO:0005634">
    <property type="term" value="C:nucleus"/>
    <property type="evidence" value="ECO:0007669"/>
    <property type="project" value="UniProtKB-SubCell"/>
</dbReference>
<comment type="subcellular location">
    <subcellularLocation>
        <location evidence="1">Nucleus</location>
    </subcellularLocation>
</comment>
<dbReference type="PROSITE" id="PS50157">
    <property type="entry name" value="ZINC_FINGER_C2H2_2"/>
    <property type="match status" value="1"/>
</dbReference>
<evidence type="ECO:0000256" key="4">
    <source>
        <dbReference type="ARBA" id="ARBA00022771"/>
    </source>
</evidence>
<reference evidence="10" key="1">
    <citation type="submission" date="2025-08" db="UniProtKB">
        <authorList>
            <consortium name="Ensembl"/>
        </authorList>
    </citation>
    <scope>IDENTIFICATION</scope>
</reference>